<evidence type="ECO:0000256" key="4">
    <source>
        <dbReference type="ARBA" id="ARBA00022723"/>
    </source>
</evidence>
<evidence type="ECO:0000256" key="7">
    <source>
        <dbReference type="SAM" id="MobiDB-lite"/>
    </source>
</evidence>
<comment type="similarity">
    <text evidence="6">Belongs to the globin family.</text>
</comment>
<keyword evidence="3 6" id="KW-0561">Oxygen transport</keyword>
<protein>
    <submittedName>
        <fullName evidence="9">Putative neuroglobin</fullName>
    </submittedName>
</protein>
<keyword evidence="1 6" id="KW-0813">Transport</keyword>
<sequence length="200" mass="23185">MGYGVSRQSVLRGEVDPDLSNSLTARQAELVRSTWAIVSQDLAGTGVVVFKRLLTRYPELCRLFRKFMTLRDDGTYDWDMEGLQRHALLVMQGLEAAVENLDDSRVLADILYELGRKHARFNVHEDMFDKLWHALKFGLEDALQDRFNREVAQAWFIIFRFLSRKIIEGMLEHRAKMAEEKAKQDIADKPDKITDKGKPR</sequence>
<dbReference type="InterPro" id="IPR044399">
    <property type="entry name" value="Mb-like_M"/>
</dbReference>
<dbReference type="GO" id="GO:0005344">
    <property type="term" value="F:oxygen carrier activity"/>
    <property type="evidence" value="ECO:0007669"/>
    <property type="project" value="UniProtKB-KW"/>
</dbReference>
<keyword evidence="5" id="KW-0408">Iron</keyword>
<keyword evidence="4" id="KW-0479">Metal-binding</keyword>
<accession>A0A6B0V1A7</accession>
<dbReference type="Pfam" id="PF00042">
    <property type="entry name" value="Globin"/>
    <property type="match status" value="1"/>
</dbReference>
<feature type="region of interest" description="Disordered" evidence="7">
    <location>
        <begin position="179"/>
        <end position="200"/>
    </location>
</feature>
<keyword evidence="2 6" id="KW-0349">Heme</keyword>
<dbReference type="InterPro" id="IPR000971">
    <property type="entry name" value="Globin"/>
</dbReference>
<dbReference type="GO" id="GO:0020037">
    <property type="term" value="F:heme binding"/>
    <property type="evidence" value="ECO:0007669"/>
    <property type="project" value="InterPro"/>
</dbReference>
<dbReference type="GO" id="GO:0046872">
    <property type="term" value="F:metal ion binding"/>
    <property type="evidence" value="ECO:0007669"/>
    <property type="project" value="UniProtKB-KW"/>
</dbReference>
<name>A0A6B0V1A7_IXORI</name>
<evidence type="ECO:0000256" key="2">
    <source>
        <dbReference type="ARBA" id="ARBA00022617"/>
    </source>
</evidence>
<dbReference type="PANTHER" id="PTHR46458:SF1">
    <property type="entry name" value="GEO09476P1"/>
    <property type="match status" value="1"/>
</dbReference>
<dbReference type="InterPro" id="IPR009050">
    <property type="entry name" value="Globin-like_sf"/>
</dbReference>
<dbReference type="SUPFAM" id="SSF46458">
    <property type="entry name" value="Globin-like"/>
    <property type="match status" value="1"/>
</dbReference>
<dbReference type="Gene3D" id="1.10.490.10">
    <property type="entry name" value="Globins"/>
    <property type="match status" value="1"/>
</dbReference>
<dbReference type="EMBL" id="GIFC01013854">
    <property type="protein sequence ID" value="MXU95937.1"/>
    <property type="molecule type" value="Transcribed_RNA"/>
</dbReference>
<evidence type="ECO:0000259" key="8">
    <source>
        <dbReference type="PROSITE" id="PS01033"/>
    </source>
</evidence>
<dbReference type="GO" id="GO:0019825">
    <property type="term" value="F:oxygen binding"/>
    <property type="evidence" value="ECO:0007669"/>
    <property type="project" value="InterPro"/>
</dbReference>
<dbReference type="InterPro" id="IPR012292">
    <property type="entry name" value="Globin/Proto"/>
</dbReference>
<evidence type="ECO:0000256" key="5">
    <source>
        <dbReference type="ARBA" id="ARBA00023004"/>
    </source>
</evidence>
<dbReference type="PROSITE" id="PS01033">
    <property type="entry name" value="GLOBIN"/>
    <property type="match status" value="1"/>
</dbReference>
<evidence type="ECO:0000256" key="3">
    <source>
        <dbReference type="ARBA" id="ARBA00022621"/>
    </source>
</evidence>
<dbReference type="AlphaFoldDB" id="A0A6B0V1A7"/>
<evidence type="ECO:0000256" key="1">
    <source>
        <dbReference type="ARBA" id="ARBA00022448"/>
    </source>
</evidence>
<dbReference type="CDD" id="cd01040">
    <property type="entry name" value="Mb-like"/>
    <property type="match status" value="1"/>
</dbReference>
<dbReference type="PANTHER" id="PTHR46458">
    <property type="entry name" value="BLR2807 PROTEIN"/>
    <property type="match status" value="1"/>
</dbReference>
<feature type="domain" description="Globin" evidence="8">
    <location>
        <begin position="22"/>
        <end position="171"/>
    </location>
</feature>
<dbReference type="InterPro" id="IPR050532">
    <property type="entry name" value="Globin-like_OT"/>
</dbReference>
<evidence type="ECO:0000256" key="6">
    <source>
        <dbReference type="RuleBase" id="RU000356"/>
    </source>
</evidence>
<organism evidence="9">
    <name type="scientific">Ixodes ricinus</name>
    <name type="common">Common tick</name>
    <name type="synonym">Acarus ricinus</name>
    <dbReference type="NCBI Taxonomy" id="34613"/>
    <lineage>
        <taxon>Eukaryota</taxon>
        <taxon>Metazoa</taxon>
        <taxon>Ecdysozoa</taxon>
        <taxon>Arthropoda</taxon>
        <taxon>Chelicerata</taxon>
        <taxon>Arachnida</taxon>
        <taxon>Acari</taxon>
        <taxon>Parasitiformes</taxon>
        <taxon>Ixodida</taxon>
        <taxon>Ixodoidea</taxon>
        <taxon>Ixodidae</taxon>
        <taxon>Ixodinae</taxon>
        <taxon>Ixodes</taxon>
    </lineage>
</organism>
<proteinExistence type="inferred from homology"/>
<reference evidence="9" key="1">
    <citation type="submission" date="2019-12" db="EMBL/GenBank/DDBJ databases">
        <title>An insight into the sialome of adult female Ixodes ricinus ticks feeding for 6 days.</title>
        <authorList>
            <person name="Perner J."/>
            <person name="Ribeiro J.M.C."/>
        </authorList>
    </citation>
    <scope>NUCLEOTIDE SEQUENCE</scope>
    <source>
        <strain evidence="9">Semi-engorged</strain>
        <tissue evidence="9">Salivary glands</tissue>
    </source>
</reference>
<evidence type="ECO:0000313" key="9">
    <source>
        <dbReference type="EMBL" id="MXU95937.1"/>
    </source>
</evidence>